<dbReference type="EMBL" id="CM056741">
    <property type="protein sequence ID" value="KAJ8682020.1"/>
    <property type="molecule type" value="Genomic_DNA"/>
</dbReference>
<name>A0ACC2PJR4_9HYME</name>
<organism evidence="1 2">
    <name type="scientific">Eretmocerus hayati</name>
    <dbReference type="NCBI Taxonomy" id="131215"/>
    <lineage>
        <taxon>Eukaryota</taxon>
        <taxon>Metazoa</taxon>
        <taxon>Ecdysozoa</taxon>
        <taxon>Arthropoda</taxon>
        <taxon>Hexapoda</taxon>
        <taxon>Insecta</taxon>
        <taxon>Pterygota</taxon>
        <taxon>Neoptera</taxon>
        <taxon>Endopterygota</taxon>
        <taxon>Hymenoptera</taxon>
        <taxon>Apocrita</taxon>
        <taxon>Proctotrupomorpha</taxon>
        <taxon>Chalcidoidea</taxon>
        <taxon>Aphelinidae</taxon>
        <taxon>Aphelininae</taxon>
        <taxon>Eretmocerus</taxon>
    </lineage>
</organism>
<comment type="caution">
    <text evidence="1">The sequence shown here is derived from an EMBL/GenBank/DDBJ whole genome shotgun (WGS) entry which is preliminary data.</text>
</comment>
<protein>
    <submittedName>
        <fullName evidence="1">Uncharacterized protein</fullName>
    </submittedName>
</protein>
<dbReference type="Proteomes" id="UP001239111">
    <property type="component" value="Chromosome 1"/>
</dbReference>
<reference evidence="1" key="1">
    <citation type="submission" date="2023-04" db="EMBL/GenBank/DDBJ databases">
        <title>A chromosome-level genome assembly of the parasitoid wasp Eretmocerus hayati.</title>
        <authorList>
            <person name="Zhong Y."/>
            <person name="Liu S."/>
            <person name="Liu Y."/>
        </authorList>
    </citation>
    <scope>NUCLEOTIDE SEQUENCE</scope>
    <source>
        <strain evidence="1">ZJU_SS_LIU_2023</strain>
    </source>
</reference>
<gene>
    <name evidence="1" type="ORF">QAD02_017812</name>
</gene>
<keyword evidence="2" id="KW-1185">Reference proteome</keyword>
<sequence length="166" mass="18792">MGDDILIRVWNDVTDFDRKLQSIASEAITKCKIEDGLHKKKIFTPEIGLMEWAVVVISIVYWIVATCANMHNYNASFLDCLISGLIAYGFNLNAMKFCWITFLIGKRFAKLGDLLSESMSKNNNQLTCDLKSHVSKNTIIFVVIHGNNKYMAPMPVLTNTLPQEIE</sequence>
<proteinExistence type="predicted"/>
<evidence type="ECO:0000313" key="1">
    <source>
        <dbReference type="EMBL" id="KAJ8682020.1"/>
    </source>
</evidence>
<evidence type="ECO:0000313" key="2">
    <source>
        <dbReference type="Proteomes" id="UP001239111"/>
    </source>
</evidence>
<accession>A0ACC2PJR4</accession>